<sequence>MQPYCIISVSAVGMDATGGHGCKVKNLRKSRFAGYRHREYSQSHEFENDGTEHGIITEL</sequence>
<dbReference type="EMBL" id="BAYX01000001">
    <property type="protein sequence ID" value="GAJ90826.1"/>
    <property type="molecule type" value="Genomic_DNA"/>
</dbReference>
<accession>A0AA87PV49</accession>
<evidence type="ECO:0000313" key="2">
    <source>
        <dbReference type="Proteomes" id="UP000026941"/>
    </source>
</evidence>
<evidence type="ECO:0000313" key="1">
    <source>
        <dbReference type="EMBL" id="GAJ90826.1"/>
    </source>
</evidence>
<organism evidence="1 2">
    <name type="scientific">Rhizobium rhizogenes NBRC 13257</name>
    <dbReference type="NCBI Taxonomy" id="1220581"/>
    <lineage>
        <taxon>Bacteria</taxon>
        <taxon>Pseudomonadati</taxon>
        <taxon>Pseudomonadota</taxon>
        <taxon>Alphaproteobacteria</taxon>
        <taxon>Hyphomicrobiales</taxon>
        <taxon>Rhizobiaceae</taxon>
        <taxon>Rhizobium/Agrobacterium group</taxon>
        <taxon>Rhizobium</taxon>
    </lineage>
</organism>
<reference evidence="1 2" key="1">
    <citation type="submission" date="2014-05" db="EMBL/GenBank/DDBJ databases">
        <title>Whole genome shotgun sequence of Rhizobium rhizogenes NBRC 13257.</title>
        <authorList>
            <person name="Katano-Makiyama Y."/>
            <person name="Hosoyama A."/>
            <person name="Hashimoto M."/>
            <person name="Hosoyama Y."/>
            <person name="Noguchi M."/>
            <person name="Tsuchikane K."/>
            <person name="Kimura A."/>
            <person name="Ohji S."/>
            <person name="Ichikawa N."/>
            <person name="Yamazoe A."/>
            <person name="Fujita N."/>
        </authorList>
    </citation>
    <scope>NUCLEOTIDE SEQUENCE [LARGE SCALE GENOMIC DNA]</scope>
    <source>
        <strain evidence="1 2">NBRC 13257</strain>
    </source>
</reference>
<name>A0AA87PV49_RHIRH</name>
<proteinExistence type="predicted"/>
<protein>
    <submittedName>
        <fullName evidence="1">Uncharacterized protein</fullName>
    </submittedName>
</protein>
<dbReference type="AlphaFoldDB" id="A0AA87PV49"/>
<gene>
    <name evidence="1" type="ORF">RRH01S_01_02920</name>
</gene>
<dbReference type="Proteomes" id="UP000026941">
    <property type="component" value="Unassembled WGS sequence"/>
</dbReference>
<comment type="caution">
    <text evidence="1">The sequence shown here is derived from an EMBL/GenBank/DDBJ whole genome shotgun (WGS) entry which is preliminary data.</text>
</comment>